<evidence type="ECO:0000313" key="5">
    <source>
        <dbReference type="RefSeq" id="XP_026754166.1"/>
    </source>
</evidence>
<dbReference type="GO" id="GO:0045893">
    <property type="term" value="P:positive regulation of DNA-templated transcription"/>
    <property type="evidence" value="ECO:0007669"/>
    <property type="project" value="TreeGrafter"/>
</dbReference>
<dbReference type="InterPro" id="IPR056582">
    <property type="entry name" value="EDRF1_N"/>
</dbReference>
<evidence type="ECO:0000313" key="4">
    <source>
        <dbReference type="Proteomes" id="UP001652740"/>
    </source>
</evidence>
<dbReference type="Proteomes" id="UP001652740">
    <property type="component" value="Unplaced"/>
</dbReference>
<dbReference type="PANTHER" id="PTHR15000">
    <property type="entry name" value="ERYTHROID DIFFERENTIATION-RELATED FACTOR 1"/>
    <property type="match status" value="1"/>
</dbReference>
<dbReference type="Pfam" id="PF23723">
    <property type="entry name" value="TPR_EDRF1"/>
    <property type="match status" value="1"/>
</dbReference>
<reference evidence="5 6" key="1">
    <citation type="submission" date="2025-04" db="UniProtKB">
        <authorList>
            <consortium name="RefSeq"/>
        </authorList>
    </citation>
    <scope>IDENTIFICATION</scope>
    <source>
        <tissue evidence="5 6">Whole adult</tissue>
    </source>
</reference>
<dbReference type="RefSeq" id="XP_026754167.1">
    <property type="nucleotide sequence ID" value="XM_026898366.2"/>
</dbReference>
<dbReference type="GeneID" id="113514312"/>
<dbReference type="Pfam" id="PF23788">
    <property type="entry name" value="EDRF1_N"/>
    <property type="match status" value="2"/>
</dbReference>
<feature type="compositionally biased region" description="Basic and acidic residues" evidence="1">
    <location>
        <begin position="498"/>
        <end position="511"/>
    </location>
</feature>
<feature type="domain" description="EDRF1 N-terminal" evidence="3">
    <location>
        <begin position="225"/>
        <end position="473"/>
    </location>
</feature>
<keyword evidence="4" id="KW-1185">Reference proteome</keyword>
<feature type="region of interest" description="Disordered" evidence="1">
    <location>
        <begin position="457"/>
        <end position="524"/>
    </location>
</feature>
<name>A0A6J1WIG6_GALME</name>
<feature type="compositionally biased region" description="Polar residues" evidence="1">
    <location>
        <begin position="481"/>
        <end position="497"/>
    </location>
</feature>
<dbReference type="KEGG" id="gmw:113514312"/>
<evidence type="ECO:0000256" key="1">
    <source>
        <dbReference type="SAM" id="MobiDB-lite"/>
    </source>
</evidence>
<feature type="region of interest" description="Disordered" evidence="1">
    <location>
        <begin position="650"/>
        <end position="679"/>
    </location>
</feature>
<feature type="region of interest" description="Disordered" evidence="1">
    <location>
        <begin position="541"/>
        <end position="594"/>
    </location>
</feature>
<dbReference type="OrthoDB" id="419432at2759"/>
<feature type="domain" description="EDRF1 TPR repeats region" evidence="2">
    <location>
        <begin position="870"/>
        <end position="1228"/>
    </location>
</feature>
<dbReference type="RefSeq" id="XP_026754166.1">
    <property type="nucleotide sequence ID" value="XM_026898365.2"/>
</dbReference>
<dbReference type="InterPro" id="IPR056583">
    <property type="entry name" value="EDRF1_TPR"/>
</dbReference>
<gene>
    <name evidence="5 6" type="primary">LOC113514312</name>
</gene>
<feature type="region of interest" description="Disordered" evidence="1">
    <location>
        <begin position="1"/>
        <end position="23"/>
    </location>
</feature>
<feature type="domain" description="EDRF1 N-terminal" evidence="3">
    <location>
        <begin position="21"/>
        <end position="149"/>
    </location>
</feature>
<accession>A0A6J1WIG6</accession>
<organism evidence="4 6">
    <name type="scientific">Galleria mellonella</name>
    <name type="common">Greater wax moth</name>
    <dbReference type="NCBI Taxonomy" id="7137"/>
    <lineage>
        <taxon>Eukaryota</taxon>
        <taxon>Metazoa</taxon>
        <taxon>Ecdysozoa</taxon>
        <taxon>Arthropoda</taxon>
        <taxon>Hexapoda</taxon>
        <taxon>Insecta</taxon>
        <taxon>Pterygota</taxon>
        <taxon>Neoptera</taxon>
        <taxon>Endopterygota</taxon>
        <taxon>Lepidoptera</taxon>
        <taxon>Glossata</taxon>
        <taxon>Ditrysia</taxon>
        <taxon>Pyraloidea</taxon>
        <taxon>Pyralidae</taxon>
        <taxon>Galleriinae</taxon>
        <taxon>Galleria</taxon>
    </lineage>
</organism>
<dbReference type="PANTHER" id="PTHR15000:SF1">
    <property type="entry name" value="ERYTHROID DIFFERENTIATION-RELATED FACTOR 1"/>
    <property type="match status" value="1"/>
</dbReference>
<sequence>MDEMEKENERKRTKDRSPSPEVKSTAVVKYTAYHSPVGYARLQCNTDLNLPPSNWGTAIDSYGLKQILTESTGLSSFRMAHMFPDSVGEVDVISGAECIKKLLKLPYHPNGTVSMMVHRVENTLLLDDFDVYDYLSKTEWSWLKDFFYENILKTMSEQERMKLSLAPGPSSALQLTHKFLSHSVTEPVPSTSSTPAALPAPVCIAGPFLPEPETKPEEPPNEHLYNRNVLWTFEDIHMLIGSDLPIFGDKDRPCVSLRLRDAREPINVLTGIDYWLDNLMCNVPEVLMCYHLDGIVQKYEPMKTEDLPTMENSKFSPKVIRNVAQNILSFLKANVTKAGHTYWLFKGSRDDIVKLYDLSSLCPDSLDNPFTTPVAMLLYRVARNMRLMNKTRHVKQLLEHVIELLKMERHPQIVASSYYMLSDLYVPATTNPACPNFKDESSESDCGESDYKCEFAEEVSGERDETTSDQSTSEFAYKTDSIASDTLSTSERNNTSKRLSDSEKGENKTNEKDDESEGDNHSLAVQIRGLALRDIGDRVRNDAGMNWRGRSRGPGGSRARAGEGSGVGAGARSGVTSGTGTSTESAAGDDEVPSRCGHALAHALQGLIALHNVTIQNSKEEERERLRQQIIVEEQHPKMANPYEPIKMEYQPINKEKATKEHTSRSRRRRREKKTTDKSGNYLIETKSKIDINAILIRKDKNTYHPTWQEPSRDDNFAWKLHLKTLLYEKICLVYATLAEYSYSNKQYGFSLKYIDMASKCQKLLSNMIIKSRVVDPGCLIGRVGDNFFQLSKNWPSFEQFKKQFETDHDIDSKLRLEIENDMTEEVEGDAGDEFDLDISLPNNEMDSMLRSGAYYRRAANAACDKRGELQRRLASVNNELAVRYMNDAQQIYMQYTEEEDQNSNKVKLLKRQFATLSRFSCESLEEATAIFQEVNDVPNLALLYCNKGRYMRFKALCSQGSFGSEKRSLYNKAEELYNDALKLLGPRETCGAISVWDLVAWELSCHLYTKAVLMQDSNISPPPSPSEVADALKQALKHCLLGGGPRQHLYQFRAGLLHHRLASLHHAQYRITTEDGPKRRTLLNATRNNYELAANLFAILEDACMFLTVQMEHVAALETQAALSPNVKLKSLQTAIQLLRQCHSIMKLIKVRGPDQKEAPKPEDADDTSIKSELGLLSLYEGRLHFILKSIIQYCRSKSNKDYEKMSDMYKKLYCASLKIKKDNDVQRYAASICDVLTAMDVISKEFE</sequence>
<evidence type="ECO:0000259" key="2">
    <source>
        <dbReference type="Pfam" id="PF23723"/>
    </source>
</evidence>
<evidence type="ECO:0000313" key="6">
    <source>
        <dbReference type="RefSeq" id="XP_026754167.1"/>
    </source>
</evidence>
<protein>
    <submittedName>
        <fullName evidence="5 6">Erythroid differentiation-related factor 1</fullName>
    </submittedName>
</protein>
<feature type="compositionally biased region" description="Basic and acidic residues" evidence="1">
    <location>
        <begin position="7"/>
        <end position="18"/>
    </location>
</feature>
<feature type="compositionally biased region" description="Basic and acidic residues" evidence="1">
    <location>
        <begin position="457"/>
        <end position="466"/>
    </location>
</feature>
<feature type="compositionally biased region" description="Low complexity" evidence="1">
    <location>
        <begin position="572"/>
        <end position="586"/>
    </location>
</feature>
<feature type="compositionally biased region" description="Basic and acidic residues" evidence="1">
    <location>
        <begin position="654"/>
        <end position="664"/>
    </location>
</feature>
<dbReference type="AlphaFoldDB" id="A0A6J1WIG6"/>
<proteinExistence type="predicted"/>
<evidence type="ECO:0000259" key="3">
    <source>
        <dbReference type="Pfam" id="PF23788"/>
    </source>
</evidence>